<organism evidence="1 2">
    <name type="scientific">Bacillus thuringiensis</name>
    <dbReference type="NCBI Taxonomy" id="1428"/>
    <lineage>
        <taxon>Bacteria</taxon>
        <taxon>Bacillati</taxon>
        <taxon>Bacillota</taxon>
        <taxon>Bacilli</taxon>
        <taxon>Bacillales</taxon>
        <taxon>Bacillaceae</taxon>
        <taxon>Bacillus</taxon>
        <taxon>Bacillus cereus group</taxon>
    </lineage>
</organism>
<dbReference type="Gene3D" id="3.30.420.280">
    <property type="match status" value="1"/>
</dbReference>
<evidence type="ECO:0000313" key="1">
    <source>
        <dbReference type="EMBL" id="PGH85778.1"/>
    </source>
</evidence>
<proteinExistence type="predicted"/>
<dbReference type="Pfam" id="PF03237">
    <property type="entry name" value="Terminase_6N"/>
    <property type="match status" value="1"/>
</dbReference>
<evidence type="ECO:0000313" key="2">
    <source>
        <dbReference type="Proteomes" id="UP000222944"/>
    </source>
</evidence>
<dbReference type="InterPro" id="IPR006437">
    <property type="entry name" value="Phage_terminase_lsu"/>
</dbReference>
<dbReference type="Proteomes" id="UP000222944">
    <property type="component" value="Unassembled WGS sequence"/>
</dbReference>
<gene>
    <name evidence="1" type="ORF">CN899_08025</name>
</gene>
<dbReference type="RefSeq" id="WP_098866528.1">
    <property type="nucleotide sequence ID" value="NZ_NUFN01000007.1"/>
</dbReference>
<reference evidence="1 2" key="1">
    <citation type="submission" date="2017-09" db="EMBL/GenBank/DDBJ databases">
        <title>Large-scale bioinformatics analysis of Bacillus genomes uncovers conserved roles of natural products in bacterial physiology.</title>
        <authorList>
            <consortium name="Agbiome Team Llc"/>
            <person name="Bleich R.M."/>
            <person name="Grubbs K.J."/>
            <person name="Santa Maria K.C."/>
            <person name="Allen S.E."/>
            <person name="Farag S."/>
            <person name="Shank E.A."/>
            <person name="Bowers A."/>
        </authorList>
    </citation>
    <scope>NUCLEOTIDE SEQUENCE [LARGE SCALE GENOMIC DNA]</scope>
    <source>
        <strain evidence="1 2">AFS058004</strain>
    </source>
</reference>
<comment type="caution">
    <text evidence="1">The sequence shown here is derived from an EMBL/GenBank/DDBJ whole genome shotgun (WGS) entry which is preliminary data.</text>
</comment>
<dbReference type="InterPro" id="IPR027417">
    <property type="entry name" value="P-loop_NTPase"/>
</dbReference>
<protein>
    <submittedName>
        <fullName evidence="1">PBSX family phage terminase large subunit</fullName>
    </submittedName>
</protein>
<dbReference type="EMBL" id="NUFN01000007">
    <property type="protein sequence ID" value="PGH85778.1"/>
    <property type="molecule type" value="Genomic_DNA"/>
</dbReference>
<dbReference type="AlphaFoldDB" id="A0A9X7C1X1"/>
<sequence length="430" mass="49332">MSKAVISFSPKQLEVIYRPYDYTFDVLEGTPRSGKTTAGHFRYAEYLTWTRDTNHLITAYNQEQAYRLFIDGDGTGLQHIFGDLAEIKHDEHGSHLEIHTPKGIKRVYYKGGGKSNSVGAITGMSLGSVVFCEINLLHMDMIQECFRRTFAAKDRYHLADLNPPAPNHPVISEVFEVQNTRWTHWTIHDNPVFTEERKQEIYDILSKNPYLLQRDWEGNRVMPEGVIYSMFSMRDHVIPTLQGTPIEAFFVADGGQDDATSCSFQIVTKHNEDGKVKFRLNRVANYYHSGKQTGQTKAMSQYAGEIKEFIQWCVAHFNMYYQEVFVDPACKSLREELHLIGIDTTRADNNAKEARSGKGSGIEIGIERVQSALTDGYLVLVEADKYDHLNLIKEIGMYVRDANGKPIDDWNDSLDELRYAINYFYKQYII</sequence>
<dbReference type="Gene3D" id="3.40.50.300">
    <property type="entry name" value="P-loop containing nucleotide triphosphate hydrolases"/>
    <property type="match status" value="1"/>
</dbReference>
<name>A0A9X7C1X1_BACTU</name>
<accession>A0A9X7C1X1</accession>
<dbReference type="NCBIfam" id="TIGR01547">
    <property type="entry name" value="phage_term_2"/>
    <property type="match status" value="1"/>
</dbReference>